<gene>
    <name evidence="5" type="ORF">CCACVL1_24901</name>
</gene>
<evidence type="ECO:0000256" key="3">
    <source>
        <dbReference type="SAM" id="MobiDB-lite"/>
    </source>
</evidence>
<evidence type="ECO:0000259" key="4">
    <source>
        <dbReference type="SMART" id="SM00327"/>
    </source>
</evidence>
<feature type="region of interest" description="Disordered" evidence="3">
    <location>
        <begin position="366"/>
        <end position="411"/>
    </location>
</feature>
<feature type="compositionally biased region" description="Low complexity" evidence="3">
    <location>
        <begin position="369"/>
        <end position="389"/>
    </location>
</feature>
<dbReference type="InterPro" id="IPR036465">
    <property type="entry name" value="vWFA_dom_sf"/>
</dbReference>
<proteinExistence type="predicted"/>
<evidence type="ECO:0000313" key="6">
    <source>
        <dbReference type="Proteomes" id="UP000188268"/>
    </source>
</evidence>
<sequence>MGGTSSKEGSWRQSSSSWGSSPGYPQSSYGQESQNYMPQQSYASPQYYAPPPQQEPQHYPPPQNYGGNKKTLDRRYSRIADNYNSLDQVTEALANAGLESSNLIVGIDFTKSNEWTGKKSFNRKSLHHIGAGLNPYEQAISIIGKTLAAFDEDNLIPCYGFGDASTHDQDVFSFYPEDRFCNGFEEVLSRYREIVPHLRLAGPTSFAPIIEMAMTIVEESGGQYHVLVIIADGQVTRSVDTQNGQLSPQEQKTVDAIVKASNLPLSIILVGVGDGPWDMMKEFDDNIPARAFDNFQFVNFTEIMSKNTATSRKETEFALSALMEIPSQYKATIELNILGSRKGNVPERIALPPPIYGAASFNSSKPSRSTSFQHGSASFSSSKPSHHTSFQPSPSVPPYPEDSPVSAAPAAPTSTYDNQLCPICLSNAKDMAFGCGHQRLKDEELDADDEIAERLIGKSRSWFKHRRVPVRRRFRLKIPSLKRILRRKIKLAKLSFGKVNPGTMKCFQKSCEGPGLKALPSRQGFLLFLVFGAKRSKPFTVLHSASSMKFLFRSISGHGRPLLRALGSRQFSDAAGVKAKRNYASNVSEYNNVLTSLSSRRRHYLLRDAYDDMMLDGVQPNRETFHALVMGTMKGARLQDALFFRDEMKAMGLVPEVALYNFLISTSGKCKNSNVAIQILEEIKRYDVKPNAQTYVAVLHACAADGRLDRVLAIVRDMTAAGAGLNKFCYAGLIIAHMNKTPRGDDVATKIIEFAEQSKGWSSVEVSSGNSGNIGIPEEELYNLPTADIVQRRAFFNRQLTVYHVAFHACADLKNVEAIETLMEMLKKDGQTPDIYITMQAMRCYLHAGDIDRGVRIFEEYLQGGKPPSIELFTTLIEGAMVGYTPRGMQIAQETLVNMTSRSFFLNPKLGSDLLLVAAGEKTGGYTNANYIWDLMQARKIVPNLPAVEAYYNGLRDREIPEDDPRLKLVSRTLENLRLRFGPGPGRP</sequence>
<comment type="caution">
    <text evidence="5">The sequence shown here is derived from an EMBL/GenBank/DDBJ whole genome shotgun (WGS) entry which is preliminary data.</text>
</comment>
<dbReference type="FunFam" id="1.25.40.10:FF:000388">
    <property type="entry name" value="Pentatricopeptide repeat-containing protein, mitochondrial"/>
    <property type="match status" value="1"/>
</dbReference>
<dbReference type="InterPro" id="IPR010734">
    <property type="entry name" value="Copine_C"/>
</dbReference>
<dbReference type="FunFam" id="1.25.40.10:FF:000434">
    <property type="entry name" value="Pentatricopeptide repeat-containing protein, mitochondrial"/>
    <property type="match status" value="1"/>
</dbReference>
<dbReference type="InterPro" id="IPR002885">
    <property type="entry name" value="PPR_rpt"/>
</dbReference>
<feature type="compositionally biased region" description="Low complexity" evidence="3">
    <location>
        <begin position="38"/>
        <end position="47"/>
    </location>
</feature>
<dbReference type="InterPro" id="IPR011990">
    <property type="entry name" value="TPR-like_helical_dom_sf"/>
</dbReference>
<dbReference type="CDD" id="cd01459">
    <property type="entry name" value="vWA_copine_like"/>
    <property type="match status" value="1"/>
</dbReference>
<protein>
    <submittedName>
        <fullName evidence="5">von Willebrand factor, type A</fullName>
    </submittedName>
</protein>
<dbReference type="GO" id="GO:0005739">
    <property type="term" value="C:mitochondrion"/>
    <property type="evidence" value="ECO:0007669"/>
    <property type="project" value="TreeGrafter"/>
</dbReference>
<feature type="region of interest" description="Disordered" evidence="3">
    <location>
        <begin position="1"/>
        <end position="70"/>
    </location>
</feature>
<dbReference type="SMART" id="SM00327">
    <property type="entry name" value="VWA"/>
    <property type="match status" value="1"/>
</dbReference>
<feature type="repeat" description="PPR" evidence="2">
    <location>
        <begin position="621"/>
        <end position="655"/>
    </location>
</feature>
<feature type="compositionally biased region" description="Low complexity" evidence="3">
    <location>
        <begin position="1"/>
        <end position="30"/>
    </location>
</feature>
<dbReference type="Gramene" id="OMO59340">
    <property type="protein sequence ID" value="OMO59340"/>
    <property type="gene ID" value="CCACVL1_24901"/>
</dbReference>
<dbReference type="Gene3D" id="1.25.40.10">
    <property type="entry name" value="Tetratricopeptide repeat domain"/>
    <property type="match status" value="2"/>
</dbReference>
<dbReference type="InterPro" id="IPR002035">
    <property type="entry name" value="VWF_A"/>
</dbReference>
<keyword evidence="6" id="KW-1185">Reference proteome</keyword>
<reference evidence="5 6" key="1">
    <citation type="submission" date="2013-09" db="EMBL/GenBank/DDBJ databases">
        <title>Corchorus capsularis genome sequencing.</title>
        <authorList>
            <person name="Alam M."/>
            <person name="Haque M.S."/>
            <person name="Islam M.S."/>
            <person name="Emdad E.M."/>
            <person name="Islam M.M."/>
            <person name="Ahmed B."/>
            <person name="Halim A."/>
            <person name="Hossen Q.M.M."/>
            <person name="Hossain M.Z."/>
            <person name="Ahmed R."/>
            <person name="Khan M.M."/>
            <person name="Islam R."/>
            <person name="Rashid M.M."/>
            <person name="Khan S.A."/>
            <person name="Rahman M.S."/>
            <person name="Alam M."/>
        </authorList>
    </citation>
    <scope>NUCLEOTIDE SEQUENCE [LARGE SCALE GENOMIC DNA]</scope>
    <source>
        <strain evidence="6">cv. CVL-1</strain>
        <tissue evidence="5">Whole seedling</tissue>
    </source>
</reference>
<accession>A0A1R3GMV2</accession>
<evidence type="ECO:0000256" key="2">
    <source>
        <dbReference type="PROSITE-ProRule" id="PRU00708"/>
    </source>
</evidence>
<organism evidence="5 6">
    <name type="scientific">Corchorus capsularis</name>
    <name type="common">Jute</name>
    <dbReference type="NCBI Taxonomy" id="210143"/>
    <lineage>
        <taxon>Eukaryota</taxon>
        <taxon>Viridiplantae</taxon>
        <taxon>Streptophyta</taxon>
        <taxon>Embryophyta</taxon>
        <taxon>Tracheophyta</taxon>
        <taxon>Spermatophyta</taxon>
        <taxon>Magnoliopsida</taxon>
        <taxon>eudicotyledons</taxon>
        <taxon>Gunneridae</taxon>
        <taxon>Pentapetalae</taxon>
        <taxon>rosids</taxon>
        <taxon>malvids</taxon>
        <taxon>Malvales</taxon>
        <taxon>Malvaceae</taxon>
        <taxon>Grewioideae</taxon>
        <taxon>Apeibeae</taxon>
        <taxon>Corchorus</taxon>
    </lineage>
</organism>
<evidence type="ECO:0000313" key="5">
    <source>
        <dbReference type="EMBL" id="OMO59340.1"/>
    </source>
</evidence>
<dbReference type="OrthoDB" id="185373at2759"/>
<keyword evidence="1" id="KW-0677">Repeat</keyword>
<dbReference type="PANTHER" id="PTHR47801:SF1">
    <property type="entry name" value="OS05G0145600 PROTEIN"/>
    <property type="match status" value="1"/>
</dbReference>
<dbReference type="OMA" id="NEYPEST"/>
<name>A0A1R3GMV2_COCAP</name>
<dbReference type="PROSITE" id="PS51375">
    <property type="entry name" value="PPR"/>
    <property type="match status" value="2"/>
</dbReference>
<feature type="domain" description="VWFA" evidence="4">
    <location>
        <begin position="100"/>
        <end position="303"/>
    </location>
</feature>
<feature type="repeat" description="PPR" evidence="2">
    <location>
        <begin position="691"/>
        <end position="725"/>
    </location>
</feature>
<dbReference type="EMBL" id="AWWV01013984">
    <property type="protein sequence ID" value="OMO59340.1"/>
    <property type="molecule type" value="Genomic_DNA"/>
</dbReference>
<dbReference type="Pfam" id="PF07002">
    <property type="entry name" value="Copine"/>
    <property type="match status" value="1"/>
</dbReference>
<evidence type="ECO:0000256" key="1">
    <source>
        <dbReference type="ARBA" id="ARBA00022737"/>
    </source>
</evidence>
<dbReference type="SUPFAM" id="SSF53300">
    <property type="entry name" value="vWA-like"/>
    <property type="match status" value="1"/>
</dbReference>
<dbReference type="Pfam" id="PF13041">
    <property type="entry name" value="PPR_2"/>
    <property type="match status" value="1"/>
</dbReference>
<feature type="compositionally biased region" description="Pro residues" evidence="3">
    <location>
        <begin position="48"/>
        <end position="63"/>
    </location>
</feature>
<dbReference type="AlphaFoldDB" id="A0A1R3GMV2"/>
<dbReference type="PANTHER" id="PTHR47801">
    <property type="entry name" value="OS05G0145600 PROTEIN"/>
    <property type="match status" value="1"/>
</dbReference>
<dbReference type="STRING" id="210143.A0A1R3GMV2"/>
<dbReference type="Proteomes" id="UP000188268">
    <property type="component" value="Unassembled WGS sequence"/>
</dbReference>